<sequence length="113" mass="12907">MFLLLLLAFVHPIPISDQIQPTFLNNLDIQDASKPIQTKQVFLLEIADFFQGTPFYNFLDLENKDNQTKRIVIATVLSIFLIVVLCVIIQFILDIAKQSNIQLSIEKKSNLSD</sequence>
<reference evidence="3" key="1">
    <citation type="submission" date="2021-01" db="EMBL/GenBank/DDBJ databases">
        <authorList>
            <consortium name="Genoscope - CEA"/>
            <person name="William W."/>
        </authorList>
    </citation>
    <scope>NUCLEOTIDE SEQUENCE</scope>
</reference>
<feature type="signal peptide" evidence="2">
    <location>
        <begin position="1"/>
        <end position="18"/>
    </location>
</feature>
<feature type="chain" id="PRO_5035913681" evidence="2">
    <location>
        <begin position="19"/>
        <end position="113"/>
    </location>
</feature>
<gene>
    <name evidence="3" type="ORF">PPRIM_AZ9-3.1.T1200068</name>
</gene>
<dbReference type="Proteomes" id="UP000688137">
    <property type="component" value="Unassembled WGS sequence"/>
</dbReference>
<dbReference type="EMBL" id="CAJJDM010000123">
    <property type="protein sequence ID" value="CAD8103166.1"/>
    <property type="molecule type" value="Genomic_DNA"/>
</dbReference>
<keyword evidence="1" id="KW-1133">Transmembrane helix</keyword>
<proteinExistence type="predicted"/>
<dbReference type="AlphaFoldDB" id="A0A8S1PJ55"/>
<comment type="caution">
    <text evidence="3">The sequence shown here is derived from an EMBL/GenBank/DDBJ whole genome shotgun (WGS) entry which is preliminary data.</text>
</comment>
<organism evidence="3 4">
    <name type="scientific">Paramecium primaurelia</name>
    <dbReference type="NCBI Taxonomy" id="5886"/>
    <lineage>
        <taxon>Eukaryota</taxon>
        <taxon>Sar</taxon>
        <taxon>Alveolata</taxon>
        <taxon>Ciliophora</taxon>
        <taxon>Intramacronucleata</taxon>
        <taxon>Oligohymenophorea</taxon>
        <taxon>Peniculida</taxon>
        <taxon>Parameciidae</taxon>
        <taxon>Paramecium</taxon>
    </lineage>
</organism>
<dbReference type="OMA" id="AFVHPIP"/>
<keyword evidence="2" id="KW-0732">Signal</keyword>
<name>A0A8S1PJ55_PARPR</name>
<accession>A0A8S1PJ55</accession>
<evidence type="ECO:0000313" key="3">
    <source>
        <dbReference type="EMBL" id="CAD8103166.1"/>
    </source>
</evidence>
<keyword evidence="4" id="KW-1185">Reference proteome</keyword>
<evidence type="ECO:0000256" key="1">
    <source>
        <dbReference type="SAM" id="Phobius"/>
    </source>
</evidence>
<keyword evidence="1" id="KW-0812">Transmembrane</keyword>
<keyword evidence="1" id="KW-0472">Membrane</keyword>
<evidence type="ECO:0000256" key="2">
    <source>
        <dbReference type="SAM" id="SignalP"/>
    </source>
</evidence>
<evidence type="ECO:0000313" key="4">
    <source>
        <dbReference type="Proteomes" id="UP000688137"/>
    </source>
</evidence>
<feature type="transmembrane region" description="Helical" evidence="1">
    <location>
        <begin position="71"/>
        <end position="93"/>
    </location>
</feature>
<protein>
    <submittedName>
        <fullName evidence="3">Uncharacterized protein</fullName>
    </submittedName>
</protein>